<evidence type="ECO:0000313" key="3">
    <source>
        <dbReference type="EMBL" id="EGO24427.1"/>
    </source>
</evidence>
<feature type="signal peptide" evidence="1">
    <location>
        <begin position="1"/>
        <end position="21"/>
    </location>
</feature>
<dbReference type="KEGG" id="sla:SERLADRAFT_467693"/>
<feature type="chain" id="PRO_5003376059" description="TNFR-Cys domain-containing protein" evidence="1">
    <location>
        <begin position="22"/>
        <end position="125"/>
    </location>
</feature>
<dbReference type="EMBL" id="GL945434">
    <property type="protein sequence ID" value="EGO24427.1"/>
    <property type="molecule type" value="Genomic_DNA"/>
</dbReference>
<dbReference type="SMART" id="SM01111">
    <property type="entry name" value="CVNH"/>
    <property type="match status" value="1"/>
</dbReference>
<evidence type="ECO:0000256" key="1">
    <source>
        <dbReference type="SAM" id="SignalP"/>
    </source>
</evidence>
<dbReference type="RefSeq" id="XP_007318446.1">
    <property type="nucleotide sequence ID" value="XM_007318384.1"/>
</dbReference>
<dbReference type="PROSITE" id="PS00652">
    <property type="entry name" value="TNFR_NGFR_1"/>
    <property type="match status" value="1"/>
</dbReference>
<feature type="domain" description="TNFR-Cys" evidence="2">
    <location>
        <begin position="83"/>
        <end position="124"/>
    </location>
</feature>
<dbReference type="Proteomes" id="UP000008064">
    <property type="component" value="Unassembled WGS sequence"/>
</dbReference>
<dbReference type="SUPFAM" id="SSF51322">
    <property type="entry name" value="Cyanovirin-N"/>
    <property type="match status" value="1"/>
</dbReference>
<dbReference type="InterPro" id="IPR001368">
    <property type="entry name" value="TNFR/NGFR_Cys_rich_reg"/>
</dbReference>
<dbReference type="Pfam" id="PF08881">
    <property type="entry name" value="CVNH"/>
    <property type="match status" value="1"/>
</dbReference>
<accession>F8NWS8</accession>
<gene>
    <name evidence="3" type="ORF">SERLADRAFT_467693</name>
</gene>
<evidence type="ECO:0000259" key="2">
    <source>
        <dbReference type="PROSITE" id="PS00652"/>
    </source>
</evidence>
<dbReference type="InterPro" id="IPR011058">
    <property type="entry name" value="Cyanovirin-N"/>
</dbReference>
<keyword evidence="1" id="KW-0732">Signal</keyword>
<dbReference type="InterPro" id="IPR036673">
    <property type="entry name" value="Cyanovirin-N_sf"/>
</dbReference>
<reference evidence="3" key="1">
    <citation type="submission" date="2011-04" db="EMBL/GenBank/DDBJ databases">
        <title>Evolution of plant cell wall degrading machinery underlies the functional diversity of forest fungi.</title>
        <authorList>
            <consortium name="US DOE Joint Genome Institute (JGI-PGF)"/>
            <person name="Eastwood D.C."/>
            <person name="Floudas D."/>
            <person name="Binder M."/>
            <person name="Majcherczyk A."/>
            <person name="Schneider P."/>
            <person name="Aerts A."/>
            <person name="Asiegbu F.O."/>
            <person name="Baker S.E."/>
            <person name="Barry K."/>
            <person name="Bendiksby M."/>
            <person name="Blumentritt M."/>
            <person name="Coutinho P.M."/>
            <person name="Cullen D."/>
            <person name="Cullen D."/>
            <person name="Gathman A."/>
            <person name="Goodell B."/>
            <person name="Henrissat B."/>
            <person name="Ihrmark K."/>
            <person name="Kauserud H."/>
            <person name="Kohler A."/>
            <person name="LaButti K."/>
            <person name="Lapidus A."/>
            <person name="Lavin J.L."/>
            <person name="Lee Y.-H."/>
            <person name="Lindquist E."/>
            <person name="Lilly W."/>
            <person name="Lucas S."/>
            <person name="Morin E."/>
            <person name="Murat C."/>
            <person name="Oguiza J.A."/>
            <person name="Park J."/>
            <person name="Pisabarro A.G."/>
            <person name="Riley R."/>
            <person name="Rosling A."/>
            <person name="Salamov A."/>
            <person name="Schmidt O."/>
            <person name="Schmutz J."/>
            <person name="Skrede I."/>
            <person name="Stenlid J."/>
            <person name="Wiebenga A."/>
            <person name="Xie X."/>
            <person name="Kues U."/>
            <person name="Hibbett D.S."/>
            <person name="Hoffmeister D."/>
            <person name="Hogberg N."/>
            <person name="Martin F."/>
            <person name="Grigoriev I.V."/>
            <person name="Watkinson S.C."/>
        </authorList>
    </citation>
    <scope>NUCLEOTIDE SEQUENCE</scope>
    <source>
        <strain evidence="3">S7.9</strain>
    </source>
</reference>
<protein>
    <recommendedName>
        <fullName evidence="2">TNFR-Cys domain-containing protein</fullName>
    </recommendedName>
</protein>
<dbReference type="OrthoDB" id="3068152at2759"/>
<dbReference type="GeneID" id="18819274"/>
<organism>
    <name type="scientific">Serpula lacrymans var. lacrymans (strain S7.9)</name>
    <name type="common">Dry rot fungus</name>
    <dbReference type="NCBI Taxonomy" id="578457"/>
    <lineage>
        <taxon>Eukaryota</taxon>
        <taxon>Fungi</taxon>
        <taxon>Dikarya</taxon>
        <taxon>Basidiomycota</taxon>
        <taxon>Agaricomycotina</taxon>
        <taxon>Agaricomycetes</taxon>
        <taxon>Agaricomycetidae</taxon>
        <taxon>Boletales</taxon>
        <taxon>Coniophorineae</taxon>
        <taxon>Serpulaceae</taxon>
        <taxon>Serpula</taxon>
    </lineage>
</organism>
<dbReference type="HOGENOM" id="CLU_144945_1_2_1"/>
<proteinExistence type="predicted"/>
<dbReference type="Gene3D" id="2.30.60.10">
    <property type="entry name" value="Cyanovirin-N"/>
    <property type="match status" value="1"/>
</dbReference>
<name>F8NWS8_SERL9</name>
<sequence length="125" mass="12762">MQLTILSVLASLALFTPSVLTQGGFSSTCDNYYVTGSVLYADCESVSGTYYATEVDLDYCLANNGGSLICSSGGSYSYTCSGCSLESGTYFGCSACSDCTDCGTSSTGIDLDQCVSNDGGSLSCT</sequence>
<dbReference type="AlphaFoldDB" id="F8NWS8"/>